<evidence type="ECO:0000256" key="8">
    <source>
        <dbReference type="PIRSR" id="PIRSR602401-1"/>
    </source>
</evidence>
<dbReference type="GO" id="GO:0005506">
    <property type="term" value="F:iron ion binding"/>
    <property type="evidence" value="ECO:0007669"/>
    <property type="project" value="InterPro"/>
</dbReference>
<keyword evidence="10" id="KW-0732">Signal</keyword>
<feature type="chain" id="PRO_5019358059" evidence="10">
    <location>
        <begin position="24"/>
        <end position="505"/>
    </location>
</feature>
<dbReference type="PRINTS" id="PR00385">
    <property type="entry name" value="P450"/>
</dbReference>
<name>A0A438E777_VITVI</name>
<evidence type="ECO:0000256" key="4">
    <source>
        <dbReference type="ARBA" id="ARBA00022723"/>
    </source>
</evidence>
<evidence type="ECO:0000256" key="1">
    <source>
        <dbReference type="ARBA" id="ARBA00001971"/>
    </source>
</evidence>
<organism evidence="11 12">
    <name type="scientific">Vitis vinifera</name>
    <name type="common">Grape</name>
    <dbReference type="NCBI Taxonomy" id="29760"/>
    <lineage>
        <taxon>Eukaryota</taxon>
        <taxon>Viridiplantae</taxon>
        <taxon>Streptophyta</taxon>
        <taxon>Embryophyta</taxon>
        <taxon>Tracheophyta</taxon>
        <taxon>Spermatophyta</taxon>
        <taxon>Magnoliopsida</taxon>
        <taxon>eudicotyledons</taxon>
        <taxon>Gunneridae</taxon>
        <taxon>Pentapetalae</taxon>
        <taxon>rosids</taxon>
        <taxon>Vitales</taxon>
        <taxon>Vitaceae</taxon>
        <taxon>Viteae</taxon>
        <taxon>Vitis</taxon>
    </lineage>
</organism>
<evidence type="ECO:0000256" key="7">
    <source>
        <dbReference type="ARBA" id="ARBA00023033"/>
    </source>
</evidence>
<dbReference type="EMBL" id="QGNW01001372">
    <property type="protein sequence ID" value="RVW43647.1"/>
    <property type="molecule type" value="Genomic_DNA"/>
</dbReference>
<dbReference type="InterPro" id="IPR001128">
    <property type="entry name" value="Cyt_P450"/>
</dbReference>
<dbReference type="PROSITE" id="PS00086">
    <property type="entry name" value="CYTOCHROME_P450"/>
    <property type="match status" value="1"/>
</dbReference>
<evidence type="ECO:0000256" key="3">
    <source>
        <dbReference type="ARBA" id="ARBA00022617"/>
    </source>
</evidence>
<dbReference type="AlphaFoldDB" id="A0A438E777"/>
<dbReference type="PRINTS" id="PR00463">
    <property type="entry name" value="EP450I"/>
</dbReference>
<evidence type="ECO:0000256" key="10">
    <source>
        <dbReference type="SAM" id="SignalP"/>
    </source>
</evidence>
<dbReference type="InterPro" id="IPR002401">
    <property type="entry name" value="Cyt_P450_E_grp-I"/>
</dbReference>
<dbReference type="InterPro" id="IPR036396">
    <property type="entry name" value="Cyt_P450_sf"/>
</dbReference>
<evidence type="ECO:0000256" key="6">
    <source>
        <dbReference type="ARBA" id="ARBA00023004"/>
    </source>
</evidence>
<dbReference type="GO" id="GO:0016705">
    <property type="term" value="F:oxidoreductase activity, acting on paired donors, with incorporation or reduction of molecular oxygen"/>
    <property type="evidence" value="ECO:0007669"/>
    <property type="project" value="InterPro"/>
</dbReference>
<protein>
    <submittedName>
        <fullName evidence="11">Cytochrome P450 71D10</fullName>
    </submittedName>
</protein>
<feature type="binding site" description="axial binding residue" evidence="8">
    <location>
        <position position="442"/>
    </location>
    <ligand>
        <name>heme</name>
        <dbReference type="ChEBI" id="CHEBI:30413"/>
    </ligand>
    <ligandPart>
        <name>Fe</name>
        <dbReference type="ChEBI" id="CHEBI:18248"/>
    </ligandPart>
</feature>
<feature type="signal peptide" evidence="10">
    <location>
        <begin position="1"/>
        <end position="23"/>
    </location>
</feature>
<dbReference type="InterPro" id="IPR017972">
    <property type="entry name" value="Cyt_P450_CS"/>
</dbReference>
<dbReference type="SUPFAM" id="SSF48264">
    <property type="entry name" value="Cytochrome P450"/>
    <property type="match status" value="1"/>
</dbReference>
<accession>A0A438E777</accession>
<dbReference type="Proteomes" id="UP000288805">
    <property type="component" value="Unassembled WGS sequence"/>
</dbReference>
<keyword evidence="4 8" id="KW-0479">Metal-binding</keyword>
<dbReference type="Pfam" id="PF00067">
    <property type="entry name" value="p450"/>
    <property type="match status" value="1"/>
</dbReference>
<keyword evidence="3 8" id="KW-0349">Heme</keyword>
<dbReference type="PANTHER" id="PTHR47955:SF8">
    <property type="entry name" value="CYTOCHROME P450 71D11-LIKE"/>
    <property type="match status" value="1"/>
</dbReference>
<evidence type="ECO:0000256" key="5">
    <source>
        <dbReference type="ARBA" id="ARBA00023002"/>
    </source>
</evidence>
<comment type="cofactor">
    <cofactor evidence="1 8">
        <name>heme</name>
        <dbReference type="ChEBI" id="CHEBI:30413"/>
    </cofactor>
</comment>
<dbReference type="FunFam" id="1.10.630.10:FF:000008">
    <property type="entry name" value="Cytochrome P450 71D8"/>
    <property type="match status" value="1"/>
</dbReference>
<dbReference type="GO" id="GO:0020037">
    <property type="term" value="F:heme binding"/>
    <property type="evidence" value="ECO:0007669"/>
    <property type="project" value="InterPro"/>
</dbReference>
<evidence type="ECO:0000256" key="2">
    <source>
        <dbReference type="ARBA" id="ARBA00010617"/>
    </source>
</evidence>
<dbReference type="GO" id="GO:0004497">
    <property type="term" value="F:monooxygenase activity"/>
    <property type="evidence" value="ECO:0007669"/>
    <property type="project" value="UniProtKB-KW"/>
</dbReference>
<evidence type="ECO:0000313" key="11">
    <source>
        <dbReference type="EMBL" id="RVW43647.1"/>
    </source>
</evidence>
<dbReference type="Gene3D" id="1.10.630.10">
    <property type="entry name" value="Cytochrome P450"/>
    <property type="match status" value="1"/>
</dbReference>
<keyword evidence="6 8" id="KW-0408">Iron</keyword>
<comment type="similarity">
    <text evidence="2 9">Belongs to the cytochrome P450 family.</text>
</comment>
<reference evidence="11 12" key="1">
    <citation type="journal article" date="2018" name="PLoS Genet.">
        <title>Population sequencing reveals clonal diversity and ancestral inbreeding in the grapevine cultivar Chardonnay.</title>
        <authorList>
            <person name="Roach M.J."/>
            <person name="Johnson D.L."/>
            <person name="Bohlmann J."/>
            <person name="van Vuuren H.J."/>
            <person name="Jones S.J."/>
            <person name="Pretorius I.S."/>
            <person name="Schmidt S.A."/>
            <person name="Borneman A.R."/>
        </authorList>
    </citation>
    <scope>NUCLEOTIDE SEQUENCE [LARGE SCALE GENOMIC DNA]</scope>
    <source>
        <strain evidence="12">cv. Chardonnay</strain>
        <tissue evidence="11">Leaf</tissue>
    </source>
</reference>
<comment type="caution">
    <text evidence="11">The sequence shown here is derived from an EMBL/GenBank/DDBJ whole genome shotgun (WGS) entry which is preliminary data.</text>
</comment>
<gene>
    <name evidence="11" type="primary">CYP71D10_5</name>
    <name evidence="11" type="ORF">CK203_097056</name>
</gene>
<keyword evidence="7 9" id="KW-0503">Monooxygenase</keyword>
<sequence length="505" mass="57272">MEFFSSSLLFAFLLFLYMLYKIAKRSKDNISTQKLPPGPWKLPLIGNVHQLVGSLPHRSLTLLAKKYGPLMRLQLGEVSTLIVSSPEMAKQVMKTHDTNFAQRPILLATRILSYDCSGVAFAPYGDYWRQLRKICVVELLTAKRVKSFQSVREEEISNLITMVTSCSRLQINFTEKISSLTFSIIARAAFGKKSEDQDAFLSVMKELVEMASGFCVADMYPSVKWLDLISGMRYKIDKVFRMTDRILQNIVDEHREKLKTQSGKLEGEADLVDVLLKLQQNGDLQFALTDNNIKAVILDIFGGAGESTSTSVEWAMSEMLKAPIVMEKAQAEVRSVFDGKGHVDETAIDELKFLKAVVNETLRLHPPFPLLLPRECREMCKINGYEIPEKTRIIVNAWAIGRDSDYWVEAERFYPERFLDSSIDYKGTDFGYIPFGAGRRICPGILFAMPGIELPLANLLYHFDWKLPNGMKAEDLDMTEAFGLAVRRKQDLHLIPIPYNPSHAD</sequence>
<dbReference type="PANTHER" id="PTHR47955">
    <property type="entry name" value="CYTOCHROME P450 FAMILY 71 PROTEIN"/>
    <property type="match status" value="1"/>
</dbReference>
<proteinExistence type="inferred from homology"/>
<evidence type="ECO:0000313" key="12">
    <source>
        <dbReference type="Proteomes" id="UP000288805"/>
    </source>
</evidence>
<keyword evidence="5 9" id="KW-0560">Oxidoreductase</keyword>
<evidence type="ECO:0000256" key="9">
    <source>
        <dbReference type="RuleBase" id="RU000461"/>
    </source>
</evidence>
<dbReference type="CDD" id="cd11072">
    <property type="entry name" value="CYP71-like"/>
    <property type="match status" value="1"/>
</dbReference>